<keyword evidence="3" id="KW-1185">Reference proteome</keyword>
<dbReference type="Proteomes" id="UP001370758">
    <property type="component" value="Unassembled WGS sequence"/>
</dbReference>
<evidence type="ECO:0000313" key="2">
    <source>
        <dbReference type="EMBL" id="KAK6496111.1"/>
    </source>
</evidence>
<dbReference type="EMBL" id="JAVHJL010000011">
    <property type="protein sequence ID" value="KAK6496111.1"/>
    <property type="molecule type" value="Genomic_DNA"/>
</dbReference>
<evidence type="ECO:0000256" key="1">
    <source>
        <dbReference type="SAM" id="MobiDB-lite"/>
    </source>
</evidence>
<proteinExistence type="predicted"/>
<sequence>MSDQPSWTDSHVRPLLRSVSVRELCAGPAIVEILGIWNTYPLRSDIMAIEIEHDEIPNKNLLALLMSLSIKGRRALQQAHIYVESALHILAKAPVTMDSFYQLLEGQGSNPTHKDVLSRFIGFLRGLYLGGVQGKGLESMLKALKAWGHDVEVGIEAAGRAFAAYSRPRKTTSESGEVDATSNIVNKRAQNTIKTIIQELISLQSNICIMEGFFNKLDSPMEIVAKYDMAIKYRIEEPESGNMNWSQSADGVLESLHASWVSASTNLTKYNAIWYRYIEPGIEKVDELVDSGTGGLSLEEQIEMGRREMKKYFSEARAGIAKDQENSTKEKAEIVDKLTKQWPQPKLGEQLGTRAVSGLRDQEQPSLSPKRTMSKKAPTRLTEPRNPRLSPGAETRAPYPTPTKIETSHGECDVGHYYPPSPPVECQMPPIPHGDYRYYSGYR</sequence>
<organism evidence="2 3">
    <name type="scientific">Arthrobotrys musiformis</name>
    <dbReference type="NCBI Taxonomy" id="47236"/>
    <lineage>
        <taxon>Eukaryota</taxon>
        <taxon>Fungi</taxon>
        <taxon>Dikarya</taxon>
        <taxon>Ascomycota</taxon>
        <taxon>Pezizomycotina</taxon>
        <taxon>Orbiliomycetes</taxon>
        <taxon>Orbiliales</taxon>
        <taxon>Orbiliaceae</taxon>
        <taxon>Arthrobotrys</taxon>
    </lineage>
</organism>
<protein>
    <submittedName>
        <fullName evidence="2">Uncharacterized protein</fullName>
    </submittedName>
</protein>
<accession>A0AAV9VSB6</accession>
<gene>
    <name evidence="2" type="ORF">TWF481_002134</name>
</gene>
<name>A0AAV9VSB6_9PEZI</name>
<comment type="caution">
    <text evidence="2">The sequence shown here is derived from an EMBL/GenBank/DDBJ whole genome shotgun (WGS) entry which is preliminary data.</text>
</comment>
<evidence type="ECO:0000313" key="3">
    <source>
        <dbReference type="Proteomes" id="UP001370758"/>
    </source>
</evidence>
<feature type="region of interest" description="Disordered" evidence="1">
    <location>
        <begin position="345"/>
        <end position="443"/>
    </location>
</feature>
<reference evidence="2 3" key="1">
    <citation type="submission" date="2023-08" db="EMBL/GenBank/DDBJ databases">
        <authorList>
            <person name="Palmer J.M."/>
        </authorList>
    </citation>
    <scope>NUCLEOTIDE SEQUENCE [LARGE SCALE GENOMIC DNA]</scope>
    <source>
        <strain evidence="2 3">TWF481</strain>
    </source>
</reference>
<dbReference type="AlphaFoldDB" id="A0AAV9VSB6"/>